<protein>
    <recommendedName>
        <fullName evidence="5">HTH lysR-type domain-containing protein</fullName>
    </recommendedName>
</protein>
<comment type="similarity">
    <text evidence="1">Belongs to the LysR transcriptional regulatory family.</text>
</comment>
<evidence type="ECO:0000313" key="7">
    <source>
        <dbReference type="EMBL" id="WYJ92247.1"/>
    </source>
</evidence>
<evidence type="ECO:0000256" key="2">
    <source>
        <dbReference type="ARBA" id="ARBA00023015"/>
    </source>
</evidence>
<name>A0A242K748_9ENTE</name>
<accession>A0A242K748</accession>
<dbReference type="PRINTS" id="PR00039">
    <property type="entry name" value="HTHLYSR"/>
</dbReference>
<feature type="domain" description="HTH lysR-type" evidence="5">
    <location>
        <begin position="7"/>
        <end position="64"/>
    </location>
</feature>
<gene>
    <name evidence="6" type="ORF">A5888_002147</name>
    <name evidence="7" type="ORF">A5888_004020</name>
</gene>
<sequence>MDMEIVMNTKQIESFIILSEELHYSKAAERLGISQPSLSQQIKALEQRLGVILFQKRGRRIFLTKAGLVFLQRATKIYDELVLTREEMRYFQGLERESIHLGVSGSHLLLEVFKTFTDMFPDVSLHVSEFSTHRTIKKVLDHQIDIGIVYQTEEIGELTTELLFEEQFVAAIPCSHELADKDEIVLEDLENQPLILLEKEMYLRTRIDEEMKRRHIVPNIICELSNHYACLEYGKAQLGIVLTVESFVKEIPASMVVKAIRNFPLKNKVIMVHRKELQIDQSIEFLMNELRNAIL</sequence>
<dbReference type="InterPro" id="IPR005119">
    <property type="entry name" value="LysR_subst-bd"/>
</dbReference>
<keyword evidence="4" id="KW-0804">Transcription</keyword>
<dbReference type="PANTHER" id="PTHR30346">
    <property type="entry name" value="TRANSCRIPTIONAL DUAL REGULATOR HCAR-RELATED"/>
    <property type="match status" value="1"/>
</dbReference>
<dbReference type="InterPro" id="IPR036388">
    <property type="entry name" value="WH-like_DNA-bd_sf"/>
</dbReference>
<evidence type="ECO:0000256" key="3">
    <source>
        <dbReference type="ARBA" id="ARBA00023125"/>
    </source>
</evidence>
<dbReference type="GO" id="GO:0032993">
    <property type="term" value="C:protein-DNA complex"/>
    <property type="evidence" value="ECO:0007669"/>
    <property type="project" value="TreeGrafter"/>
</dbReference>
<organism evidence="6">
    <name type="scientific">Candidatus Enterococcus clewellii</name>
    <dbReference type="NCBI Taxonomy" id="1834193"/>
    <lineage>
        <taxon>Bacteria</taxon>
        <taxon>Bacillati</taxon>
        <taxon>Bacillota</taxon>
        <taxon>Bacilli</taxon>
        <taxon>Lactobacillales</taxon>
        <taxon>Enterococcaceae</taxon>
        <taxon>Enterococcus</taxon>
    </lineage>
</organism>
<dbReference type="GO" id="GO:0003677">
    <property type="term" value="F:DNA binding"/>
    <property type="evidence" value="ECO:0007669"/>
    <property type="project" value="UniProtKB-KW"/>
</dbReference>
<dbReference type="EMBL" id="NGMM01000003">
    <property type="protein sequence ID" value="OTP15933.1"/>
    <property type="molecule type" value="Genomic_DNA"/>
</dbReference>
<dbReference type="PROSITE" id="PS50931">
    <property type="entry name" value="HTH_LYSR"/>
    <property type="match status" value="1"/>
</dbReference>
<proteinExistence type="inferred from homology"/>
<keyword evidence="8" id="KW-1185">Reference proteome</keyword>
<evidence type="ECO:0000313" key="6">
    <source>
        <dbReference type="EMBL" id="OTP15933.1"/>
    </source>
</evidence>
<dbReference type="OrthoDB" id="9803735at2"/>
<evidence type="ECO:0000313" key="8">
    <source>
        <dbReference type="Proteomes" id="UP000195141"/>
    </source>
</evidence>
<reference evidence="7" key="2">
    <citation type="submission" date="2017-05" db="EMBL/GenBank/DDBJ databases">
        <authorList>
            <consortium name="The Broad Institute Genomics Platform"/>
            <consortium name="The Broad Institute Genomic Center for Infectious Diseases"/>
            <person name="Earl A."/>
            <person name="Manson A."/>
            <person name="Schwartman J."/>
            <person name="Gilmore M."/>
            <person name="Abouelleil A."/>
            <person name="Cao P."/>
            <person name="Chapman S."/>
            <person name="Cusick C."/>
            <person name="Shea T."/>
            <person name="Young S."/>
            <person name="Neafsey D."/>
            <person name="Nusbaum C."/>
            <person name="Birren B."/>
        </authorList>
    </citation>
    <scope>NUCLEOTIDE SEQUENCE</scope>
    <source>
        <strain evidence="7">9E7_DIV0242</strain>
    </source>
</reference>
<dbReference type="PANTHER" id="PTHR30346:SF28">
    <property type="entry name" value="HTH-TYPE TRANSCRIPTIONAL REGULATOR CYNR"/>
    <property type="match status" value="1"/>
</dbReference>
<dbReference type="Pfam" id="PF00126">
    <property type="entry name" value="HTH_1"/>
    <property type="match status" value="1"/>
</dbReference>
<dbReference type="Proteomes" id="UP000195141">
    <property type="component" value="Chromosome"/>
</dbReference>
<reference evidence="7" key="3">
    <citation type="submission" date="2024-03" db="EMBL/GenBank/DDBJ databases">
        <title>The Genome Sequence of Enterococcus sp. DIV0242b.</title>
        <authorList>
            <consortium name="The Broad Institute Genomics Platform"/>
            <consortium name="The Broad Institute Microbial Omics Core"/>
            <consortium name="The Broad Institute Genomic Center for Infectious Diseases"/>
            <person name="Earl A."/>
            <person name="Manson A."/>
            <person name="Gilmore M."/>
            <person name="Schwartman J."/>
            <person name="Shea T."/>
            <person name="Abouelleil A."/>
            <person name="Cao P."/>
            <person name="Chapman S."/>
            <person name="Cusick C."/>
            <person name="Young S."/>
            <person name="Neafsey D."/>
            <person name="Nusbaum C."/>
            <person name="Birren B."/>
        </authorList>
    </citation>
    <scope>NUCLEOTIDE SEQUENCE</scope>
    <source>
        <strain evidence="7">9E7_DIV0242</strain>
    </source>
</reference>
<dbReference type="SUPFAM" id="SSF46785">
    <property type="entry name" value="Winged helix' DNA-binding domain"/>
    <property type="match status" value="1"/>
</dbReference>
<dbReference type="Pfam" id="PF03466">
    <property type="entry name" value="LysR_substrate"/>
    <property type="match status" value="1"/>
</dbReference>
<evidence type="ECO:0000256" key="4">
    <source>
        <dbReference type="ARBA" id="ARBA00023163"/>
    </source>
</evidence>
<evidence type="ECO:0000256" key="1">
    <source>
        <dbReference type="ARBA" id="ARBA00009437"/>
    </source>
</evidence>
<dbReference type="EMBL" id="CP147247">
    <property type="protein sequence ID" value="WYJ92247.1"/>
    <property type="molecule type" value="Genomic_DNA"/>
</dbReference>
<evidence type="ECO:0000259" key="5">
    <source>
        <dbReference type="PROSITE" id="PS50931"/>
    </source>
</evidence>
<dbReference type="InterPro" id="IPR000847">
    <property type="entry name" value="LysR_HTH_N"/>
</dbReference>
<dbReference type="Gene3D" id="3.40.190.290">
    <property type="match status" value="1"/>
</dbReference>
<dbReference type="InterPro" id="IPR036390">
    <property type="entry name" value="WH_DNA-bd_sf"/>
</dbReference>
<dbReference type="Gene3D" id="1.10.10.10">
    <property type="entry name" value="Winged helix-like DNA-binding domain superfamily/Winged helix DNA-binding domain"/>
    <property type="match status" value="1"/>
</dbReference>
<dbReference type="GO" id="GO:0003700">
    <property type="term" value="F:DNA-binding transcription factor activity"/>
    <property type="evidence" value="ECO:0007669"/>
    <property type="project" value="InterPro"/>
</dbReference>
<dbReference type="AlphaFoldDB" id="A0A242K748"/>
<reference evidence="6" key="1">
    <citation type="submission" date="2017-05" db="EMBL/GenBank/DDBJ databases">
        <title>The Genome Sequence of Enterococcus sp. 9E7_DIV0242.</title>
        <authorList>
            <consortium name="The Broad Institute Genomics Platform"/>
            <consortium name="The Broad Institute Genomic Center for Infectious Diseases"/>
            <person name="Earl A."/>
            <person name="Manson A."/>
            <person name="Schwartman J."/>
            <person name="Gilmore M."/>
            <person name="Abouelleil A."/>
            <person name="Cao P."/>
            <person name="Chapman S."/>
            <person name="Cusick C."/>
            <person name="Shea T."/>
            <person name="Young S."/>
            <person name="Neafsey D."/>
            <person name="Nusbaum C."/>
            <person name="Birren B."/>
        </authorList>
    </citation>
    <scope>NUCLEOTIDE SEQUENCE [LARGE SCALE GENOMIC DNA]</scope>
    <source>
        <strain evidence="6">9E7_DIV0242</strain>
    </source>
</reference>
<dbReference type="CDD" id="cd05466">
    <property type="entry name" value="PBP2_LTTR_substrate"/>
    <property type="match status" value="1"/>
</dbReference>
<dbReference type="FunFam" id="1.10.10.10:FF:000001">
    <property type="entry name" value="LysR family transcriptional regulator"/>
    <property type="match status" value="1"/>
</dbReference>
<dbReference type="SUPFAM" id="SSF53850">
    <property type="entry name" value="Periplasmic binding protein-like II"/>
    <property type="match status" value="1"/>
</dbReference>
<keyword evidence="2" id="KW-0805">Transcription regulation</keyword>
<keyword evidence="3" id="KW-0238">DNA-binding</keyword>